<name>A0A7X2NTA2_9FIRM</name>
<dbReference type="GO" id="GO:0005524">
    <property type="term" value="F:ATP binding"/>
    <property type="evidence" value="ECO:0007669"/>
    <property type="project" value="UniProtKB-KW"/>
</dbReference>
<dbReference type="Proteomes" id="UP000461880">
    <property type="component" value="Unassembled WGS sequence"/>
</dbReference>
<evidence type="ECO:0000256" key="12">
    <source>
        <dbReference type="ARBA" id="ARBA00023012"/>
    </source>
</evidence>
<dbReference type="GO" id="GO:0000155">
    <property type="term" value="F:phosphorelay sensor kinase activity"/>
    <property type="evidence" value="ECO:0007669"/>
    <property type="project" value="InterPro"/>
</dbReference>
<keyword evidence="13 15" id="KW-0472">Membrane</keyword>
<evidence type="ECO:0000256" key="8">
    <source>
        <dbReference type="ARBA" id="ARBA00022741"/>
    </source>
</evidence>
<evidence type="ECO:0000256" key="6">
    <source>
        <dbReference type="ARBA" id="ARBA00022679"/>
    </source>
</evidence>
<dbReference type="EMBL" id="VUMN01000024">
    <property type="protein sequence ID" value="MSS59159.1"/>
    <property type="molecule type" value="Genomic_DNA"/>
</dbReference>
<dbReference type="PANTHER" id="PTHR45528:SF1">
    <property type="entry name" value="SENSOR HISTIDINE KINASE CPXA"/>
    <property type="match status" value="1"/>
</dbReference>
<evidence type="ECO:0000256" key="4">
    <source>
        <dbReference type="ARBA" id="ARBA00022475"/>
    </source>
</evidence>
<comment type="subcellular location">
    <subcellularLocation>
        <location evidence="2">Cell membrane</location>
        <topology evidence="2">Multi-pass membrane protein</topology>
    </subcellularLocation>
</comment>
<proteinExistence type="predicted"/>
<dbReference type="SMART" id="SM00387">
    <property type="entry name" value="HATPase_c"/>
    <property type="match status" value="1"/>
</dbReference>
<dbReference type="PROSITE" id="PS50109">
    <property type="entry name" value="HIS_KIN"/>
    <property type="match status" value="1"/>
</dbReference>
<evidence type="ECO:0000256" key="11">
    <source>
        <dbReference type="ARBA" id="ARBA00022989"/>
    </source>
</evidence>
<dbReference type="GO" id="GO:0005886">
    <property type="term" value="C:plasma membrane"/>
    <property type="evidence" value="ECO:0007669"/>
    <property type="project" value="UniProtKB-SubCell"/>
</dbReference>
<sequence>MKKIIENPVLNILGVILIGVLLAGETVLYQVQQEQSSYSLDTVNPAGTYYETNACYVNMLEEAESVAETYMGEGTRFEKLQGLNDRFSPQKSNSRYQIESADGKLVGNNFRESETYGITVKFPVSFMEESAFIASDSEDALWFVTIGVTDPITVNDRYMASYSEFLRISKLPSWRVLSFVRIAVYGLVIALLVWECCAAGHRKGKEGITISWLDRIPYEFALLALVILMFLWNGNYSNPIITGIAGIFLSVFVISTATRIKSGTLYSGMMLSHLIHLLQTGNTGLNVLIVICLLMMYVQTFYLARTYFIDAAAVILLIAADAVLTYHLMMTLYGTRVLSEAADQLASGNLEYRIEESSKKRLFGSMHQLADSLNSIGEGMKIAVRDQMKAERMQAALITNVSHDLKTPLTSIISYADLLQKEHTAEQEKEYLEVLSRQSQRLKRLSEDIVEASKASSGMIRAEITDVSLKELSEQAAAEYQEKLEQAEVELIMDLKPENPVVKADGRLLWRVLSNLLSNVVKYAQPGTRSYFSSREEMPGMITISLKNTSREQLNIEPEELMERFVRGDNSRHSEGSGLGLSIARSLTETMGGTFRLSIQGDLFIAEITLPMAERKAA</sequence>
<feature type="transmembrane region" description="Helical" evidence="15">
    <location>
        <begin position="240"/>
        <end position="260"/>
    </location>
</feature>
<evidence type="ECO:0000256" key="3">
    <source>
        <dbReference type="ARBA" id="ARBA00012438"/>
    </source>
</evidence>
<keyword evidence="7 15" id="KW-0812">Transmembrane</keyword>
<comment type="catalytic activity">
    <reaction evidence="1">
        <text>ATP + protein L-histidine = ADP + protein N-phospho-L-histidine.</text>
        <dbReference type="EC" id="2.7.13.3"/>
    </reaction>
</comment>
<evidence type="ECO:0000256" key="7">
    <source>
        <dbReference type="ARBA" id="ARBA00022692"/>
    </source>
</evidence>
<dbReference type="Pfam" id="PF02518">
    <property type="entry name" value="HATPase_c"/>
    <property type="match status" value="1"/>
</dbReference>
<feature type="coiled-coil region" evidence="14">
    <location>
        <begin position="435"/>
        <end position="490"/>
    </location>
</feature>
<evidence type="ECO:0000256" key="14">
    <source>
        <dbReference type="SAM" id="Coils"/>
    </source>
</evidence>
<evidence type="ECO:0000256" key="15">
    <source>
        <dbReference type="SAM" id="Phobius"/>
    </source>
</evidence>
<feature type="transmembrane region" description="Helical" evidence="15">
    <location>
        <begin position="308"/>
        <end position="329"/>
    </location>
</feature>
<dbReference type="InterPro" id="IPR036890">
    <property type="entry name" value="HATPase_C_sf"/>
</dbReference>
<reference evidence="17 18" key="1">
    <citation type="submission" date="2019-08" db="EMBL/GenBank/DDBJ databases">
        <title>In-depth cultivation of the pig gut microbiome towards novel bacterial diversity and tailored functional studies.</title>
        <authorList>
            <person name="Wylensek D."/>
            <person name="Hitch T.C.A."/>
            <person name="Clavel T."/>
        </authorList>
    </citation>
    <scope>NUCLEOTIDE SEQUENCE [LARGE SCALE GENOMIC DNA]</scope>
    <source>
        <strain evidence="17 18">Oil+RF-744-GAM-WT-6</strain>
    </source>
</reference>
<keyword evidence="4" id="KW-1003">Cell membrane</keyword>
<dbReference type="InterPro" id="IPR050398">
    <property type="entry name" value="HssS/ArlS-like"/>
</dbReference>
<evidence type="ECO:0000256" key="2">
    <source>
        <dbReference type="ARBA" id="ARBA00004651"/>
    </source>
</evidence>
<keyword evidence="9 17" id="KW-0418">Kinase</keyword>
<keyword evidence="6" id="KW-0808">Transferase</keyword>
<gene>
    <name evidence="17" type="ORF">FYJ51_09660</name>
</gene>
<dbReference type="InterPro" id="IPR003661">
    <property type="entry name" value="HisK_dim/P_dom"/>
</dbReference>
<dbReference type="RefSeq" id="WP_154505311.1">
    <property type="nucleotide sequence ID" value="NZ_VUMN01000024.1"/>
</dbReference>
<accession>A0A7X2NTA2</accession>
<keyword evidence="18" id="KW-1185">Reference proteome</keyword>
<keyword evidence="11 15" id="KW-1133">Transmembrane helix</keyword>
<dbReference type="FunFam" id="1.10.287.130:FF:000001">
    <property type="entry name" value="Two-component sensor histidine kinase"/>
    <property type="match status" value="1"/>
</dbReference>
<dbReference type="InterPro" id="IPR036097">
    <property type="entry name" value="HisK_dim/P_sf"/>
</dbReference>
<keyword evidence="5" id="KW-0597">Phosphoprotein</keyword>
<dbReference type="Gene3D" id="1.10.287.130">
    <property type="match status" value="1"/>
</dbReference>
<dbReference type="SMART" id="SM00388">
    <property type="entry name" value="HisKA"/>
    <property type="match status" value="1"/>
</dbReference>
<feature type="transmembrane region" description="Helical" evidence="15">
    <location>
        <begin position="176"/>
        <end position="195"/>
    </location>
</feature>
<dbReference type="AlphaFoldDB" id="A0A7X2NTA2"/>
<evidence type="ECO:0000256" key="9">
    <source>
        <dbReference type="ARBA" id="ARBA00022777"/>
    </source>
</evidence>
<dbReference type="Pfam" id="PF00512">
    <property type="entry name" value="HisKA"/>
    <property type="match status" value="1"/>
</dbReference>
<dbReference type="InterPro" id="IPR003594">
    <property type="entry name" value="HATPase_dom"/>
</dbReference>
<dbReference type="SUPFAM" id="SSF47384">
    <property type="entry name" value="Homodimeric domain of signal transducing histidine kinase"/>
    <property type="match status" value="1"/>
</dbReference>
<evidence type="ECO:0000313" key="17">
    <source>
        <dbReference type="EMBL" id="MSS59159.1"/>
    </source>
</evidence>
<feature type="transmembrane region" description="Helical" evidence="15">
    <location>
        <begin position="281"/>
        <end position="302"/>
    </location>
</feature>
<dbReference type="CDD" id="cd06225">
    <property type="entry name" value="HAMP"/>
    <property type="match status" value="1"/>
</dbReference>
<keyword evidence="10" id="KW-0067">ATP-binding</keyword>
<evidence type="ECO:0000256" key="1">
    <source>
        <dbReference type="ARBA" id="ARBA00000085"/>
    </source>
</evidence>
<organism evidence="17 18">
    <name type="scientific">Stecheria intestinalis</name>
    <dbReference type="NCBI Taxonomy" id="2606630"/>
    <lineage>
        <taxon>Bacteria</taxon>
        <taxon>Bacillati</taxon>
        <taxon>Bacillota</taxon>
        <taxon>Erysipelotrichia</taxon>
        <taxon>Erysipelotrichales</taxon>
        <taxon>Erysipelotrichaceae</taxon>
        <taxon>Stecheria</taxon>
    </lineage>
</organism>
<comment type="caution">
    <text evidence="17">The sequence shown here is derived from an EMBL/GenBank/DDBJ whole genome shotgun (WGS) entry which is preliminary data.</text>
</comment>
<dbReference type="PANTHER" id="PTHR45528">
    <property type="entry name" value="SENSOR HISTIDINE KINASE CPXA"/>
    <property type="match status" value="1"/>
</dbReference>
<evidence type="ECO:0000313" key="18">
    <source>
        <dbReference type="Proteomes" id="UP000461880"/>
    </source>
</evidence>
<dbReference type="Gene3D" id="3.30.565.10">
    <property type="entry name" value="Histidine kinase-like ATPase, C-terminal domain"/>
    <property type="match status" value="1"/>
</dbReference>
<dbReference type="InterPro" id="IPR005467">
    <property type="entry name" value="His_kinase_dom"/>
</dbReference>
<evidence type="ECO:0000256" key="5">
    <source>
        <dbReference type="ARBA" id="ARBA00022553"/>
    </source>
</evidence>
<dbReference type="EC" id="2.7.13.3" evidence="3"/>
<evidence type="ECO:0000259" key="16">
    <source>
        <dbReference type="PROSITE" id="PS50109"/>
    </source>
</evidence>
<protein>
    <recommendedName>
        <fullName evidence="3">histidine kinase</fullName>
        <ecNumber evidence="3">2.7.13.3</ecNumber>
    </recommendedName>
</protein>
<evidence type="ECO:0000256" key="13">
    <source>
        <dbReference type="ARBA" id="ARBA00023136"/>
    </source>
</evidence>
<dbReference type="SUPFAM" id="SSF55874">
    <property type="entry name" value="ATPase domain of HSP90 chaperone/DNA topoisomerase II/histidine kinase"/>
    <property type="match status" value="1"/>
</dbReference>
<evidence type="ECO:0000256" key="10">
    <source>
        <dbReference type="ARBA" id="ARBA00022840"/>
    </source>
</evidence>
<keyword evidence="8" id="KW-0547">Nucleotide-binding</keyword>
<keyword evidence="12" id="KW-0902">Two-component regulatory system</keyword>
<feature type="domain" description="Histidine kinase" evidence="16">
    <location>
        <begin position="400"/>
        <end position="614"/>
    </location>
</feature>
<feature type="transmembrane region" description="Helical" evidence="15">
    <location>
        <begin position="216"/>
        <end position="234"/>
    </location>
</feature>
<dbReference type="CDD" id="cd00082">
    <property type="entry name" value="HisKA"/>
    <property type="match status" value="1"/>
</dbReference>
<feature type="transmembrane region" description="Helical" evidence="15">
    <location>
        <begin position="12"/>
        <end position="31"/>
    </location>
</feature>
<keyword evidence="14" id="KW-0175">Coiled coil</keyword>